<dbReference type="SUPFAM" id="SSF53254">
    <property type="entry name" value="Phosphoglycerate mutase-like"/>
    <property type="match status" value="1"/>
</dbReference>
<dbReference type="PANTHER" id="PTHR48100">
    <property type="entry name" value="BROAD-SPECIFICITY PHOSPHATASE YOR283W-RELATED"/>
    <property type="match status" value="1"/>
</dbReference>
<dbReference type="CDD" id="cd07067">
    <property type="entry name" value="HP_PGM_like"/>
    <property type="match status" value="1"/>
</dbReference>
<comment type="similarity">
    <text evidence="1">Belongs to the phosphoglycerate mutase family.</text>
</comment>
<comment type="caution">
    <text evidence="4">The sequence shown here is derived from an EMBL/GenBank/DDBJ whole genome shotgun (WGS) entry which is preliminary data.</text>
</comment>
<reference evidence="4" key="1">
    <citation type="submission" date="2020-01" db="EMBL/GenBank/DDBJ databases">
        <authorList>
            <person name="Mishra B."/>
        </authorList>
    </citation>
    <scope>NUCLEOTIDE SEQUENCE [LARGE SCALE GENOMIC DNA]</scope>
</reference>
<dbReference type="InterPro" id="IPR029033">
    <property type="entry name" value="His_PPase_superfam"/>
</dbReference>
<evidence type="ECO:0000256" key="1">
    <source>
        <dbReference type="ARBA" id="ARBA00038362"/>
    </source>
</evidence>
<dbReference type="GO" id="GO:0016791">
    <property type="term" value="F:phosphatase activity"/>
    <property type="evidence" value="ECO:0007669"/>
    <property type="project" value="TreeGrafter"/>
</dbReference>
<dbReference type="AlphaFoldDB" id="A0A6D2IZ86"/>
<dbReference type="SMART" id="SM00855">
    <property type="entry name" value="PGAM"/>
    <property type="match status" value="1"/>
</dbReference>
<feature type="binding site" evidence="3">
    <location>
        <position position="82"/>
    </location>
    <ligand>
        <name>substrate</name>
    </ligand>
</feature>
<accession>A0A6D2IZ86</accession>
<dbReference type="Proteomes" id="UP000467841">
    <property type="component" value="Unassembled WGS sequence"/>
</dbReference>
<feature type="active site" description="Proton donor/acceptor" evidence="2">
    <location>
        <position position="107"/>
    </location>
</feature>
<evidence type="ECO:0000256" key="3">
    <source>
        <dbReference type="PIRSR" id="PIRSR613078-2"/>
    </source>
</evidence>
<evidence type="ECO:0000256" key="2">
    <source>
        <dbReference type="PIRSR" id="PIRSR613078-1"/>
    </source>
</evidence>
<organism evidence="4 5">
    <name type="scientific">Microthlaspi erraticum</name>
    <dbReference type="NCBI Taxonomy" id="1685480"/>
    <lineage>
        <taxon>Eukaryota</taxon>
        <taxon>Viridiplantae</taxon>
        <taxon>Streptophyta</taxon>
        <taxon>Embryophyta</taxon>
        <taxon>Tracheophyta</taxon>
        <taxon>Spermatophyta</taxon>
        <taxon>Magnoliopsida</taxon>
        <taxon>eudicotyledons</taxon>
        <taxon>Gunneridae</taxon>
        <taxon>Pentapetalae</taxon>
        <taxon>rosids</taxon>
        <taxon>malvids</taxon>
        <taxon>Brassicales</taxon>
        <taxon>Brassicaceae</taxon>
        <taxon>Coluteocarpeae</taxon>
        <taxon>Microthlaspi</taxon>
    </lineage>
</organism>
<dbReference type="Pfam" id="PF00300">
    <property type="entry name" value="His_Phos_1"/>
    <property type="match status" value="1"/>
</dbReference>
<dbReference type="EMBL" id="CACVBM020001140">
    <property type="protein sequence ID" value="CAA7033966.1"/>
    <property type="molecule type" value="Genomic_DNA"/>
</dbReference>
<protein>
    <submittedName>
        <fullName evidence="4">Uncharacterized protein</fullName>
    </submittedName>
</protein>
<name>A0A6D2IZ86_9BRAS</name>
<sequence length="240" mass="26470">MGRECAVDDAVKEWKEDVEVKSEVTEIVLVRHGETTWNAAGRIQGQMESELNEVGQKQAVAIAERLGKEAKPIAVYSSDLKRAKDTALMIAKSCFLSGVTEVADLKERHVGSLQGLYWIDGAEKEPEAYSAFFSSQNDLEIPGGGESFDQLCDRSMNALEQIAKKHKGERVIVVTHGGVLRAIYMRITQASSAGKLLNASVNVVHFRDDDEKWIIDSWSDVSHLSSVGFLQRGFDGDARL</sequence>
<gene>
    <name evidence="4" type="ORF">MERR_LOCUS21201</name>
</gene>
<feature type="binding site" evidence="3">
    <location>
        <begin position="31"/>
        <end position="38"/>
    </location>
    <ligand>
        <name>substrate</name>
    </ligand>
</feature>
<proteinExistence type="inferred from homology"/>
<dbReference type="InterPro" id="IPR050275">
    <property type="entry name" value="PGM_Phosphatase"/>
</dbReference>
<evidence type="ECO:0000313" key="4">
    <source>
        <dbReference type="EMBL" id="CAA7033966.1"/>
    </source>
</evidence>
<dbReference type="PROSITE" id="PS00175">
    <property type="entry name" value="PG_MUTASE"/>
    <property type="match status" value="1"/>
</dbReference>
<keyword evidence="5" id="KW-1185">Reference proteome</keyword>
<dbReference type="GO" id="GO:0005829">
    <property type="term" value="C:cytosol"/>
    <property type="evidence" value="ECO:0007669"/>
    <property type="project" value="TreeGrafter"/>
</dbReference>
<dbReference type="Gene3D" id="3.40.50.1240">
    <property type="entry name" value="Phosphoglycerate mutase-like"/>
    <property type="match status" value="1"/>
</dbReference>
<dbReference type="InterPro" id="IPR001345">
    <property type="entry name" value="PG/BPGM_mutase_AS"/>
</dbReference>
<dbReference type="InterPro" id="IPR013078">
    <property type="entry name" value="His_Pase_superF_clade-1"/>
</dbReference>
<dbReference type="OrthoDB" id="354304at2759"/>
<dbReference type="PANTHER" id="PTHR48100:SF44">
    <property type="entry name" value="PHOSPHATASE C1620.13-RELATED"/>
    <property type="match status" value="1"/>
</dbReference>
<evidence type="ECO:0000313" key="5">
    <source>
        <dbReference type="Proteomes" id="UP000467841"/>
    </source>
</evidence>
<feature type="active site" description="Tele-phosphohistidine intermediate" evidence="2">
    <location>
        <position position="32"/>
    </location>
</feature>